<dbReference type="CDD" id="cd02024">
    <property type="entry name" value="NRK1"/>
    <property type="match status" value="1"/>
</dbReference>
<dbReference type="EC" id="2.7.1.172" evidence="1"/>
<comment type="caution">
    <text evidence="3">The sequence shown here is derived from an EMBL/GenBank/DDBJ whole genome shotgun (WGS) entry which is preliminary data.</text>
</comment>
<evidence type="ECO:0000256" key="2">
    <source>
        <dbReference type="ARBA" id="ARBA00048655"/>
    </source>
</evidence>
<organism evidence="3 4">
    <name type="scientific">Xylaria multiplex</name>
    <dbReference type="NCBI Taxonomy" id="323545"/>
    <lineage>
        <taxon>Eukaryota</taxon>
        <taxon>Fungi</taxon>
        <taxon>Dikarya</taxon>
        <taxon>Ascomycota</taxon>
        <taxon>Pezizomycotina</taxon>
        <taxon>Sordariomycetes</taxon>
        <taxon>Xylariomycetidae</taxon>
        <taxon>Xylariales</taxon>
        <taxon>Xylariaceae</taxon>
        <taxon>Xylaria</taxon>
    </lineage>
</organism>
<dbReference type="Gene3D" id="3.90.1200.10">
    <property type="match status" value="1"/>
</dbReference>
<evidence type="ECO:0000256" key="1">
    <source>
        <dbReference type="ARBA" id="ARBA00011961"/>
    </source>
</evidence>
<evidence type="ECO:0000313" key="4">
    <source>
        <dbReference type="Proteomes" id="UP000481858"/>
    </source>
</evidence>
<dbReference type="OrthoDB" id="5772781at2759"/>
<dbReference type="InterPro" id="IPR011009">
    <property type="entry name" value="Kinase-like_dom_sf"/>
</dbReference>
<dbReference type="Proteomes" id="UP000481858">
    <property type="component" value="Unassembled WGS sequence"/>
</dbReference>
<dbReference type="PANTHER" id="PTHR12149">
    <property type="entry name" value="FRUCTOSAMINE 3 KINASE-RELATED PROTEIN"/>
    <property type="match status" value="1"/>
</dbReference>
<dbReference type="SUPFAM" id="SSF52540">
    <property type="entry name" value="P-loop containing nucleoside triphosphate hydrolases"/>
    <property type="match status" value="1"/>
</dbReference>
<dbReference type="Pfam" id="PF03881">
    <property type="entry name" value="Fructosamin_kin"/>
    <property type="match status" value="1"/>
</dbReference>
<comment type="catalytic activity">
    <reaction evidence="2">
        <text>N(6)-D-ribulosyl-L-lysyl-[protein] + ATP = N(6)-(3-O-phospho-D-ribulosyl)-L-lysyl-[protein] + ADP + H(+)</text>
        <dbReference type="Rhea" id="RHEA:48432"/>
        <dbReference type="Rhea" id="RHEA-COMP:12103"/>
        <dbReference type="Rhea" id="RHEA-COMP:12104"/>
        <dbReference type="ChEBI" id="CHEBI:15378"/>
        <dbReference type="ChEBI" id="CHEBI:30616"/>
        <dbReference type="ChEBI" id="CHEBI:90418"/>
        <dbReference type="ChEBI" id="CHEBI:90420"/>
        <dbReference type="ChEBI" id="CHEBI:456216"/>
        <dbReference type="EC" id="2.7.1.172"/>
    </reaction>
    <physiologicalReaction direction="left-to-right" evidence="2">
        <dbReference type="Rhea" id="RHEA:48433"/>
    </physiologicalReaction>
</comment>
<dbReference type="SUPFAM" id="SSF56112">
    <property type="entry name" value="Protein kinase-like (PK-like)"/>
    <property type="match status" value="1"/>
</dbReference>
<dbReference type="EMBL" id="WUBL01000096">
    <property type="protein sequence ID" value="KAF2966146.1"/>
    <property type="molecule type" value="Genomic_DNA"/>
</dbReference>
<dbReference type="InterPro" id="IPR027417">
    <property type="entry name" value="P-loop_NTPase"/>
</dbReference>
<reference evidence="3 4" key="1">
    <citation type="submission" date="2019-12" db="EMBL/GenBank/DDBJ databases">
        <title>Draft genome sequence of the ascomycete Xylaria multiplex DSM 110363.</title>
        <authorList>
            <person name="Buettner E."/>
            <person name="Kellner H."/>
        </authorList>
    </citation>
    <scope>NUCLEOTIDE SEQUENCE [LARGE SCALE GENOMIC DNA]</scope>
    <source>
        <strain evidence="3 4">DSM 110363</strain>
    </source>
</reference>
<dbReference type="InParanoid" id="A0A7C8IKS1"/>
<proteinExistence type="predicted"/>
<accession>A0A7C8IKS1</accession>
<name>A0A7C8IKS1_9PEZI</name>
<protein>
    <recommendedName>
        <fullName evidence="1">protein-ribulosamine 3-kinase</fullName>
        <ecNumber evidence="1">2.7.1.172</ecNumber>
    </recommendedName>
</protein>
<evidence type="ECO:0000313" key="3">
    <source>
        <dbReference type="EMBL" id="KAF2966146.1"/>
    </source>
</evidence>
<dbReference type="FunFam" id="3.90.1200.10:FF:000018">
    <property type="entry name" value="Fructosamine-3-kinase, putative"/>
    <property type="match status" value="1"/>
</dbReference>
<gene>
    <name evidence="3" type="ORF">GQX73_g7419</name>
</gene>
<sequence>MSPIVDPAIIEALNLDPNTTKITSHGGSGFASTFKLSSTVNGKEINYFVKTGSGADAALMFQGEHESLNAIHKVVPGLCPRSYAHGAFKESQNKHFMATDFLDLNSSRPGGSGETLAQKLARLHTTPAPNPEGFDKPMYGFPVTTCCGSSPQKNTWKASWADFYANNRLRAILDHGIRNNGADVELSKAVEKTADIIVPRLLGDDHLKGVQPVVVHGDLWSGNHGRGRIAGKGGAEEVVFDPSCVYGHSEYELGIMKMFGGFGSNFWKEYENLVPKAEPKEEWEDRVALYELYHHLNHWALFEFHSGLTAPAINSLSRGFSLMTETNRKAIVVGISGASSSGKTTLARLLRDVFPHTFILHEDDFYRAENELPSKDGLLDWDCAEAINFDDMSRALEHIVTEGTFPPFVDSIEDQNTVGKCTVPESAISAVKSRVEAWLAPGQPGHGVLSPNLRLCILDGFLLFGPDPPLRRITDELLDIKFFLTVSRQKATARREARDGYVTLEGFWTDPPGYVDKIVWPNYAESHAWLFEDGDVEKRVKGEVLREKSILAFPDVVGGGAESSEREIGKGLDVDMQITFEWAVDTLMQKLEEVTRKR</sequence>
<dbReference type="PANTHER" id="PTHR12149:SF8">
    <property type="entry name" value="PROTEIN-RIBULOSAMINE 3-KINASE"/>
    <property type="match status" value="1"/>
</dbReference>
<dbReference type="PRINTS" id="PR00988">
    <property type="entry name" value="URIDINKINASE"/>
</dbReference>
<dbReference type="Gene3D" id="3.40.50.300">
    <property type="entry name" value="P-loop containing nucleotide triphosphate hydrolases"/>
    <property type="match status" value="1"/>
</dbReference>
<keyword evidence="4" id="KW-1185">Reference proteome</keyword>
<dbReference type="GO" id="GO:0102193">
    <property type="term" value="F:protein-ribulosamine 3-kinase activity"/>
    <property type="evidence" value="ECO:0007669"/>
    <property type="project" value="UniProtKB-EC"/>
</dbReference>
<dbReference type="AlphaFoldDB" id="A0A7C8IKS1"/>
<dbReference type="InterPro" id="IPR016477">
    <property type="entry name" value="Fructo-/Ketosamine-3-kinase"/>
</dbReference>